<dbReference type="InterPro" id="IPR036770">
    <property type="entry name" value="Ankyrin_rpt-contain_sf"/>
</dbReference>
<feature type="compositionally biased region" description="Low complexity" evidence="4">
    <location>
        <begin position="201"/>
        <end position="216"/>
    </location>
</feature>
<gene>
    <name evidence="5" type="ORF">LGLO00237_LOCUS9716</name>
</gene>
<dbReference type="SMART" id="SM00248">
    <property type="entry name" value="ANK"/>
    <property type="match status" value="2"/>
</dbReference>
<evidence type="ECO:0000256" key="1">
    <source>
        <dbReference type="ARBA" id="ARBA00022737"/>
    </source>
</evidence>
<dbReference type="PROSITE" id="PS50297">
    <property type="entry name" value="ANK_REP_REGION"/>
    <property type="match status" value="2"/>
</dbReference>
<dbReference type="GO" id="GO:0010468">
    <property type="term" value="P:regulation of gene expression"/>
    <property type="evidence" value="ECO:0007669"/>
    <property type="project" value="TreeGrafter"/>
</dbReference>
<dbReference type="GO" id="GO:0005634">
    <property type="term" value="C:nucleus"/>
    <property type="evidence" value="ECO:0007669"/>
    <property type="project" value="TreeGrafter"/>
</dbReference>
<name>A0A7S4DMB0_9EUKA</name>
<dbReference type="EMBL" id="HBIV01013188">
    <property type="protein sequence ID" value="CAE0658146.1"/>
    <property type="molecule type" value="Transcribed_RNA"/>
</dbReference>
<evidence type="ECO:0000256" key="3">
    <source>
        <dbReference type="PROSITE-ProRule" id="PRU00023"/>
    </source>
</evidence>
<proteinExistence type="predicted"/>
<feature type="repeat" description="ANK" evidence="3">
    <location>
        <begin position="349"/>
        <end position="382"/>
    </location>
</feature>
<feature type="compositionally biased region" description="Basic and acidic residues" evidence="4">
    <location>
        <begin position="66"/>
        <end position="91"/>
    </location>
</feature>
<evidence type="ECO:0000256" key="4">
    <source>
        <dbReference type="SAM" id="MobiDB-lite"/>
    </source>
</evidence>
<dbReference type="PROSITE" id="PS50088">
    <property type="entry name" value="ANK_REPEAT"/>
    <property type="match status" value="2"/>
</dbReference>
<feature type="region of interest" description="Disordered" evidence="4">
    <location>
        <begin position="192"/>
        <end position="216"/>
    </location>
</feature>
<dbReference type="Gene3D" id="1.25.40.20">
    <property type="entry name" value="Ankyrin repeat-containing domain"/>
    <property type="match status" value="1"/>
</dbReference>
<sequence length="425" mass="44892">MKHKPTVGHSKHKPIVRRSNEDLVQCIWSNPLILQLLSRQLISNNPNTKNGVGDDGDAISPGGAKGPKDGLSLDKIQDAHSKMEHEKKHQQQEQSLGSALLPDGSLAPSIPTDLTNHGELSEAFKDALELLQNHTQLLVAQTQKSLNRAKGIKLPDSEAANGSTEEDKGIAGAKLRAKDPRVAAMLNSNVNATNMDHKDPGAGAPTAGTAPTAGAAPKPAAAPVAVGKHGSYVADVLAKQEVKQKANGIPNGHGKPVAIVNNGPRQLAPGGVMAGPGGGQIAGYAGMGGITPQQLEKMGVKRGSMRHAVDTANSGGRTALMFASCNGHLETVKVLVLEANADVDAEDNHGTTSLMFAAARGHLPVVKFLVLEGKASIETRDDCYKTAADRAKETCNYHIAEFLNQQLRIQQKQRELARKEKRKGK</sequence>
<organism evidence="5">
    <name type="scientific">Lotharella globosa</name>
    <dbReference type="NCBI Taxonomy" id="91324"/>
    <lineage>
        <taxon>Eukaryota</taxon>
        <taxon>Sar</taxon>
        <taxon>Rhizaria</taxon>
        <taxon>Cercozoa</taxon>
        <taxon>Chlorarachniophyceae</taxon>
        <taxon>Lotharella</taxon>
    </lineage>
</organism>
<dbReference type="InterPro" id="IPR002110">
    <property type="entry name" value="Ankyrin_rpt"/>
</dbReference>
<dbReference type="SUPFAM" id="SSF48403">
    <property type="entry name" value="Ankyrin repeat"/>
    <property type="match status" value="1"/>
</dbReference>
<keyword evidence="2 3" id="KW-0040">ANK repeat</keyword>
<accession>A0A7S4DMB0</accession>
<feature type="repeat" description="ANK" evidence="3">
    <location>
        <begin position="315"/>
        <end position="348"/>
    </location>
</feature>
<keyword evidence="1" id="KW-0677">Repeat</keyword>
<evidence type="ECO:0000313" key="5">
    <source>
        <dbReference type="EMBL" id="CAE0658146.1"/>
    </source>
</evidence>
<dbReference type="PANTHER" id="PTHR24124">
    <property type="entry name" value="ANKYRIN REPEAT FAMILY A"/>
    <property type="match status" value="1"/>
</dbReference>
<dbReference type="AlphaFoldDB" id="A0A7S4DMB0"/>
<dbReference type="PANTHER" id="PTHR24124:SF14">
    <property type="entry name" value="CHROMOSOME UNDETERMINED SCAFFOLD_25, WHOLE GENOME SHOTGUN SEQUENCE"/>
    <property type="match status" value="1"/>
</dbReference>
<evidence type="ECO:0000256" key="2">
    <source>
        <dbReference type="ARBA" id="ARBA00023043"/>
    </source>
</evidence>
<feature type="region of interest" description="Disordered" evidence="4">
    <location>
        <begin position="46"/>
        <end position="114"/>
    </location>
</feature>
<protein>
    <submittedName>
        <fullName evidence="5">Uncharacterized protein</fullName>
    </submittedName>
</protein>
<reference evidence="5" key="1">
    <citation type="submission" date="2021-01" db="EMBL/GenBank/DDBJ databases">
        <authorList>
            <person name="Corre E."/>
            <person name="Pelletier E."/>
            <person name="Niang G."/>
            <person name="Scheremetjew M."/>
            <person name="Finn R."/>
            <person name="Kale V."/>
            <person name="Holt S."/>
            <person name="Cochrane G."/>
            <person name="Meng A."/>
            <person name="Brown T."/>
            <person name="Cohen L."/>
        </authorList>
    </citation>
    <scope>NUCLEOTIDE SEQUENCE</scope>
    <source>
        <strain evidence="5">CCCM811</strain>
    </source>
</reference>
<dbReference type="Pfam" id="PF12796">
    <property type="entry name" value="Ank_2"/>
    <property type="match status" value="1"/>
</dbReference>